<sequence length="76" mass="8586">MPEDRRAGDRVAHGKSPVRDPVQRRLVEKEVEEQQNPYKTAPNRLGSVDKAVDAGSRPHELHVGELKEGTDDRFKV</sequence>
<name>A0AA35CKS4_9FIRM</name>
<dbReference type="RefSeq" id="WP_264843469.1">
    <property type="nucleotide sequence ID" value="NZ_AP025628.1"/>
</dbReference>
<reference evidence="2" key="1">
    <citation type="submission" date="2022-03" db="EMBL/GenBank/DDBJ databases">
        <title>Complete genome sequence of Caldinitratiruptor microaerophilus.</title>
        <authorList>
            <person name="Mukaiyama R."/>
            <person name="Nishiyama T."/>
            <person name="Ueda K."/>
        </authorList>
    </citation>
    <scope>NUCLEOTIDE SEQUENCE</scope>
    <source>
        <strain evidence="2">JCM 16183</strain>
    </source>
</reference>
<proteinExistence type="predicted"/>
<dbReference type="KEGG" id="cmic:caldi_04270"/>
<organism evidence="2 3">
    <name type="scientific">Caldinitratiruptor microaerophilus</name>
    <dbReference type="NCBI Taxonomy" id="671077"/>
    <lineage>
        <taxon>Bacteria</taxon>
        <taxon>Bacillati</taxon>
        <taxon>Bacillota</taxon>
        <taxon>Clostridia</taxon>
        <taxon>Eubacteriales</taxon>
        <taxon>Symbiobacteriaceae</taxon>
        <taxon>Caldinitratiruptor</taxon>
    </lineage>
</organism>
<dbReference type="AlphaFoldDB" id="A0AA35CKS4"/>
<evidence type="ECO:0000256" key="1">
    <source>
        <dbReference type="SAM" id="MobiDB-lite"/>
    </source>
</evidence>
<evidence type="ECO:0000313" key="3">
    <source>
        <dbReference type="Proteomes" id="UP001163687"/>
    </source>
</evidence>
<feature type="compositionally biased region" description="Basic and acidic residues" evidence="1">
    <location>
        <begin position="50"/>
        <end position="76"/>
    </location>
</feature>
<accession>A0AA35CKS4</accession>
<evidence type="ECO:0000313" key="2">
    <source>
        <dbReference type="EMBL" id="BDG59337.1"/>
    </source>
</evidence>
<dbReference type="EMBL" id="AP025628">
    <property type="protein sequence ID" value="BDG59337.1"/>
    <property type="molecule type" value="Genomic_DNA"/>
</dbReference>
<gene>
    <name evidence="2" type="ORF">caldi_04270</name>
</gene>
<feature type="compositionally biased region" description="Basic and acidic residues" evidence="1">
    <location>
        <begin position="1"/>
        <end position="29"/>
    </location>
</feature>
<protein>
    <submittedName>
        <fullName evidence="2">Uncharacterized protein</fullName>
    </submittedName>
</protein>
<feature type="region of interest" description="Disordered" evidence="1">
    <location>
        <begin position="1"/>
        <end position="76"/>
    </location>
</feature>
<dbReference type="Proteomes" id="UP001163687">
    <property type="component" value="Chromosome"/>
</dbReference>
<keyword evidence="3" id="KW-1185">Reference proteome</keyword>